<feature type="transmembrane region" description="Helical" evidence="1">
    <location>
        <begin position="189"/>
        <end position="208"/>
    </location>
</feature>
<evidence type="ECO:0000313" key="3">
    <source>
        <dbReference type="EMBL" id="PQA59963.1"/>
    </source>
</evidence>
<comment type="caution">
    <text evidence="3">The sequence shown here is derived from an EMBL/GenBank/DDBJ whole genome shotgun (WGS) entry which is preliminary data.</text>
</comment>
<dbReference type="InterPro" id="IPR012867">
    <property type="entry name" value="DUF1648"/>
</dbReference>
<accession>A0A2S7IQG6</accession>
<dbReference type="PANTHER" id="PTHR37810">
    <property type="entry name" value="IMMUNITY PROTEIN SDPI"/>
    <property type="match status" value="1"/>
</dbReference>
<evidence type="ECO:0000313" key="4">
    <source>
        <dbReference type="Proteomes" id="UP000239590"/>
    </source>
</evidence>
<dbReference type="Pfam" id="PF13630">
    <property type="entry name" value="SdpI"/>
    <property type="match status" value="1"/>
</dbReference>
<sequence>MKASRTLLAIVISLLPLLYLNFIFPELPDRVPIHFDAQGRADNYASKSGFYGFQFGLAALSIGVFLLIKNGHATKTNATPHTQETFEQVGLGSTVFLAAINFIIIQAALATDGQKLIDYVLLAIPFLFLFLGNYFIRLKPNYFIGIRTTYTLNNEEIWRKTHRLAGRLLVAASLMSILPMLYVSFTGKLGIIFGLVAVGFIYPMYYSYQLARK</sequence>
<dbReference type="InterPro" id="IPR025962">
    <property type="entry name" value="SdpI/YhfL"/>
</dbReference>
<feature type="transmembrane region" description="Helical" evidence="1">
    <location>
        <begin position="89"/>
        <end position="110"/>
    </location>
</feature>
<dbReference type="Pfam" id="PF07853">
    <property type="entry name" value="DUF1648"/>
    <property type="match status" value="1"/>
</dbReference>
<evidence type="ECO:0000259" key="2">
    <source>
        <dbReference type="Pfam" id="PF07853"/>
    </source>
</evidence>
<feature type="transmembrane region" description="Helical" evidence="1">
    <location>
        <begin position="164"/>
        <end position="183"/>
    </location>
</feature>
<dbReference type="Proteomes" id="UP000239590">
    <property type="component" value="Unassembled WGS sequence"/>
</dbReference>
<feature type="transmembrane region" description="Helical" evidence="1">
    <location>
        <begin position="116"/>
        <end position="136"/>
    </location>
</feature>
<organism evidence="3 4">
    <name type="scientific">Siphonobacter curvatus</name>
    <dbReference type="NCBI Taxonomy" id="2094562"/>
    <lineage>
        <taxon>Bacteria</taxon>
        <taxon>Pseudomonadati</taxon>
        <taxon>Bacteroidota</taxon>
        <taxon>Cytophagia</taxon>
        <taxon>Cytophagales</taxon>
        <taxon>Cytophagaceae</taxon>
        <taxon>Siphonobacter</taxon>
    </lineage>
</organism>
<keyword evidence="4" id="KW-1185">Reference proteome</keyword>
<proteinExistence type="predicted"/>
<dbReference type="PIRSF" id="PIRSF038959">
    <property type="entry name" value="SdpI"/>
    <property type="match status" value="1"/>
</dbReference>
<reference evidence="4" key="1">
    <citation type="submission" date="2018-02" db="EMBL/GenBank/DDBJ databases">
        <title>Genome sequencing of Solimonas sp. HR-BB.</title>
        <authorList>
            <person name="Lee Y."/>
            <person name="Jeon C.O."/>
        </authorList>
    </citation>
    <scope>NUCLEOTIDE SEQUENCE [LARGE SCALE GENOMIC DNA]</scope>
    <source>
        <strain evidence="4">HR-U</strain>
    </source>
</reference>
<keyword evidence="1" id="KW-0472">Membrane</keyword>
<keyword evidence="1" id="KW-1133">Transmembrane helix</keyword>
<dbReference type="AlphaFoldDB" id="A0A2S7IQG6"/>
<keyword evidence="1" id="KW-0812">Transmembrane</keyword>
<name>A0A2S7IQG6_9BACT</name>
<evidence type="ECO:0000256" key="1">
    <source>
        <dbReference type="SAM" id="Phobius"/>
    </source>
</evidence>
<dbReference type="OrthoDB" id="9808690at2"/>
<dbReference type="GO" id="GO:0009636">
    <property type="term" value="P:response to toxic substance"/>
    <property type="evidence" value="ECO:0007669"/>
    <property type="project" value="TreeGrafter"/>
</dbReference>
<dbReference type="InterPro" id="IPR026272">
    <property type="entry name" value="SdpI"/>
</dbReference>
<feature type="domain" description="DUF1648" evidence="2">
    <location>
        <begin position="12"/>
        <end position="53"/>
    </location>
</feature>
<dbReference type="RefSeq" id="WP_104711845.1">
    <property type="nucleotide sequence ID" value="NZ_PTRA01000001.1"/>
</dbReference>
<protein>
    <recommendedName>
        <fullName evidence="2">DUF1648 domain-containing protein</fullName>
    </recommendedName>
</protein>
<dbReference type="PANTHER" id="PTHR37810:SF5">
    <property type="entry name" value="IMMUNITY PROTEIN SDPI"/>
    <property type="match status" value="1"/>
</dbReference>
<gene>
    <name evidence="3" type="ORF">C5O19_10165</name>
</gene>
<dbReference type="EMBL" id="PTRA01000001">
    <property type="protein sequence ID" value="PQA59963.1"/>
    <property type="molecule type" value="Genomic_DNA"/>
</dbReference>
<feature type="transmembrane region" description="Helical" evidence="1">
    <location>
        <begin position="49"/>
        <end position="68"/>
    </location>
</feature>